<keyword evidence="1" id="KW-0472">Membrane</keyword>
<keyword evidence="1" id="KW-1133">Transmembrane helix</keyword>
<comment type="caution">
    <text evidence="3">The sequence shown here is derived from an EMBL/GenBank/DDBJ whole genome shotgun (WGS) entry which is preliminary data.</text>
</comment>
<name>A0A6P2CAN6_9NOCA</name>
<dbReference type="EMBL" id="QRCM01000001">
    <property type="protein sequence ID" value="TXG88920.1"/>
    <property type="molecule type" value="Genomic_DNA"/>
</dbReference>
<evidence type="ECO:0000313" key="3">
    <source>
        <dbReference type="EMBL" id="TXG88920.1"/>
    </source>
</evidence>
<reference evidence="3 4" key="1">
    <citation type="submission" date="2018-07" db="EMBL/GenBank/DDBJ databases">
        <title>Genome sequence of Rhodococcus rhodnii ATCC 35071 from Rhodnius prolixus.</title>
        <authorList>
            <person name="Patel V."/>
            <person name="Vogel K.J."/>
        </authorList>
    </citation>
    <scope>NUCLEOTIDE SEQUENCE [LARGE SCALE GENOMIC DNA]</scope>
    <source>
        <strain evidence="3 4">ATCC 35071</strain>
    </source>
</reference>
<keyword evidence="1" id="KW-0812">Transmembrane</keyword>
<gene>
    <name evidence="3" type="ORF">DW322_00010</name>
    <name evidence="2" type="ORF">DW322_21525</name>
</gene>
<dbReference type="AlphaFoldDB" id="A0A6P2CAN6"/>
<organism evidence="3 4">
    <name type="scientific">Rhodococcus rhodnii</name>
    <dbReference type="NCBI Taxonomy" id="38312"/>
    <lineage>
        <taxon>Bacteria</taxon>
        <taxon>Bacillati</taxon>
        <taxon>Actinomycetota</taxon>
        <taxon>Actinomycetes</taxon>
        <taxon>Mycobacteriales</taxon>
        <taxon>Nocardiaceae</taxon>
        <taxon>Rhodococcus</taxon>
    </lineage>
</organism>
<sequence>MDDRYVRVQTDDGWELVRESDITHTQDDAAQDALDLATDERQYRRFVRIAIVVTVVATAGFLGFVLLASGLI</sequence>
<feature type="transmembrane region" description="Helical" evidence="1">
    <location>
        <begin position="49"/>
        <end position="71"/>
    </location>
</feature>
<proteinExistence type="predicted"/>
<evidence type="ECO:0000256" key="1">
    <source>
        <dbReference type="SAM" id="Phobius"/>
    </source>
</evidence>
<protein>
    <submittedName>
        <fullName evidence="3">Uncharacterized protein</fullName>
    </submittedName>
</protein>
<dbReference type="EMBL" id="QRCM01000003">
    <property type="protein sequence ID" value="TXG88266.1"/>
    <property type="molecule type" value="Genomic_DNA"/>
</dbReference>
<accession>A0A6P2CAN6</accession>
<dbReference type="Proteomes" id="UP000471120">
    <property type="component" value="Unassembled WGS sequence"/>
</dbReference>
<evidence type="ECO:0000313" key="4">
    <source>
        <dbReference type="Proteomes" id="UP000471120"/>
    </source>
</evidence>
<evidence type="ECO:0000313" key="2">
    <source>
        <dbReference type="EMBL" id="TXG88266.1"/>
    </source>
</evidence>